<evidence type="ECO:0000313" key="8">
    <source>
        <dbReference type="EMBL" id="RXK09086.1"/>
    </source>
</evidence>
<feature type="transmembrane region" description="Helical" evidence="6">
    <location>
        <begin position="50"/>
        <end position="76"/>
    </location>
</feature>
<dbReference type="RefSeq" id="WP_114839606.1">
    <property type="nucleotide sequence ID" value="NZ_CP031217.1"/>
</dbReference>
<reference evidence="8 10" key="1">
    <citation type="submission" date="2017-10" db="EMBL/GenBank/DDBJ databases">
        <title>Genomics of the genus Arcobacter.</title>
        <authorList>
            <person name="Perez-Cataluna A."/>
            <person name="Figueras M.J."/>
        </authorList>
    </citation>
    <scope>NUCLEOTIDE SEQUENCE [LARGE SCALE GENOMIC DNA]</scope>
    <source>
        <strain evidence="8 10">CECT 7835</strain>
    </source>
</reference>
<keyword evidence="5 6" id="KW-0472">Membrane</keyword>
<evidence type="ECO:0000256" key="6">
    <source>
        <dbReference type="SAM" id="Phobius"/>
    </source>
</evidence>
<dbReference type="GO" id="GO:0015920">
    <property type="term" value="P:lipopolysaccharide transport"/>
    <property type="evidence" value="ECO:0007669"/>
    <property type="project" value="TreeGrafter"/>
</dbReference>
<keyword evidence="10" id="KW-1185">Reference proteome</keyword>
<protein>
    <submittedName>
        <fullName evidence="7 8">Permease</fullName>
    </submittedName>
</protein>
<dbReference type="AlphaFoldDB" id="A0AAX2A8W0"/>
<feature type="transmembrane region" description="Helical" evidence="6">
    <location>
        <begin position="96"/>
        <end position="114"/>
    </location>
</feature>
<dbReference type="InterPro" id="IPR005495">
    <property type="entry name" value="LptG/LptF_permease"/>
</dbReference>
<proteinExistence type="predicted"/>
<dbReference type="Proteomes" id="UP000253850">
    <property type="component" value="Chromosome"/>
</dbReference>
<dbReference type="EMBL" id="CP031217">
    <property type="protein sequence ID" value="AXH12789.1"/>
    <property type="molecule type" value="Genomic_DNA"/>
</dbReference>
<evidence type="ECO:0000256" key="5">
    <source>
        <dbReference type="ARBA" id="ARBA00023136"/>
    </source>
</evidence>
<dbReference type="PANTHER" id="PTHR33529:SF6">
    <property type="entry name" value="YJGP_YJGQ FAMILY PERMEASE"/>
    <property type="match status" value="1"/>
</dbReference>
<reference evidence="7 9" key="2">
    <citation type="submission" date="2018-07" db="EMBL/GenBank/DDBJ databases">
        <title>Complete genome of the Arcobacter bivalviorum type strain LMG 26154.</title>
        <authorList>
            <person name="Miller W.G."/>
            <person name="Yee E."/>
            <person name="Bono J.L."/>
        </authorList>
    </citation>
    <scope>NUCLEOTIDE SEQUENCE [LARGE SCALE GENOMIC DNA]</scope>
    <source>
        <strain evidence="7 9">LMG 26154</strain>
    </source>
</reference>
<evidence type="ECO:0000313" key="7">
    <source>
        <dbReference type="EMBL" id="AXH12789.1"/>
    </source>
</evidence>
<organism evidence="8 10">
    <name type="scientific">Halarcobacter bivalviorum</name>
    <dbReference type="NCBI Taxonomy" id="663364"/>
    <lineage>
        <taxon>Bacteria</taxon>
        <taxon>Pseudomonadati</taxon>
        <taxon>Campylobacterota</taxon>
        <taxon>Epsilonproteobacteria</taxon>
        <taxon>Campylobacterales</taxon>
        <taxon>Arcobacteraceae</taxon>
        <taxon>Halarcobacter</taxon>
    </lineage>
</organism>
<feature type="transmembrane region" description="Helical" evidence="6">
    <location>
        <begin position="12"/>
        <end position="30"/>
    </location>
</feature>
<keyword evidence="3 6" id="KW-0812">Transmembrane</keyword>
<dbReference type="Pfam" id="PF03739">
    <property type="entry name" value="LptF_LptG"/>
    <property type="match status" value="1"/>
</dbReference>
<accession>A0AAX2A8W0</accession>
<evidence type="ECO:0000256" key="4">
    <source>
        <dbReference type="ARBA" id="ARBA00022989"/>
    </source>
</evidence>
<dbReference type="GO" id="GO:0043190">
    <property type="term" value="C:ATP-binding cassette (ABC) transporter complex"/>
    <property type="evidence" value="ECO:0007669"/>
    <property type="project" value="TreeGrafter"/>
</dbReference>
<keyword evidence="4 6" id="KW-1133">Transmembrane helix</keyword>
<dbReference type="PANTHER" id="PTHR33529">
    <property type="entry name" value="SLR0882 PROTEIN-RELATED"/>
    <property type="match status" value="1"/>
</dbReference>
<comment type="subcellular location">
    <subcellularLocation>
        <location evidence="1">Cell membrane</location>
        <topology evidence="1">Multi-pass membrane protein</topology>
    </subcellularLocation>
</comment>
<sequence>MSIITKYILKKYLINFIIVLMSLQLFFVGMDYLQNSKDLPNSANLQLLYLMYNSFFTLTLTLPLSLVFAWIVTLVIFVRNNELVAFSSLGARRINIYFPAVISSFLLLTVLIGIQTTPLAYSYEQKKKILDGNYFSNTKSDIFLKYDNNFIYFKKLHPLRKEAEDIHIYKVEDRDLVETIIAKKAYFQNNKWYVVDAKIVKKPKEMNFETSRLEVRYEKFLNTLEGFKPKILDNVYEEKSSFSILDAISALSLLEKQGVNTDKIRAAIYYEIFIPFFILPLIMIIFIFTSLNRRFFNMGSYTSLTIFGTLVVWGVFFMLYKFSNSGVIKPELSLLLPLFVWFSITYLIYRKRKKYE</sequence>
<name>A0AAX2A8W0_9BACT</name>
<evidence type="ECO:0000313" key="9">
    <source>
        <dbReference type="Proteomes" id="UP000253850"/>
    </source>
</evidence>
<evidence type="ECO:0000256" key="1">
    <source>
        <dbReference type="ARBA" id="ARBA00004651"/>
    </source>
</evidence>
<dbReference type="KEGG" id="hbv:ABIV_1799"/>
<evidence type="ECO:0000256" key="2">
    <source>
        <dbReference type="ARBA" id="ARBA00022475"/>
    </source>
</evidence>
<dbReference type="Proteomes" id="UP000289193">
    <property type="component" value="Unassembled WGS sequence"/>
</dbReference>
<dbReference type="EMBL" id="PDKM01000008">
    <property type="protein sequence ID" value="RXK09086.1"/>
    <property type="molecule type" value="Genomic_DNA"/>
</dbReference>
<evidence type="ECO:0000256" key="3">
    <source>
        <dbReference type="ARBA" id="ARBA00022692"/>
    </source>
</evidence>
<keyword evidence="2" id="KW-1003">Cell membrane</keyword>
<evidence type="ECO:0000313" key="10">
    <source>
        <dbReference type="Proteomes" id="UP000289193"/>
    </source>
</evidence>
<feature type="transmembrane region" description="Helical" evidence="6">
    <location>
        <begin position="267"/>
        <end position="289"/>
    </location>
</feature>
<feature type="transmembrane region" description="Helical" evidence="6">
    <location>
        <begin position="301"/>
        <end position="320"/>
    </location>
</feature>
<feature type="transmembrane region" description="Helical" evidence="6">
    <location>
        <begin position="332"/>
        <end position="349"/>
    </location>
</feature>
<gene>
    <name evidence="7" type="primary">lptG</name>
    <name evidence="7" type="ORF">ABIV_1799</name>
    <name evidence="8" type="ORF">CRV05_12470</name>
</gene>